<evidence type="ECO:0000256" key="1">
    <source>
        <dbReference type="ARBA" id="ARBA00022737"/>
    </source>
</evidence>
<dbReference type="Gene3D" id="3.30.200.20">
    <property type="entry name" value="Phosphorylase Kinase, domain 1"/>
    <property type="match status" value="1"/>
</dbReference>
<keyword evidence="3" id="KW-0723">Serine/threonine-protein kinase</keyword>
<dbReference type="Gene3D" id="2.160.20.10">
    <property type="entry name" value="Single-stranded right-handed beta-helix, Pectin lyase-like"/>
    <property type="match status" value="1"/>
</dbReference>
<dbReference type="Pfam" id="PF13229">
    <property type="entry name" value="Beta_helix"/>
    <property type="match status" value="1"/>
</dbReference>
<dbReference type="Proteomes" id="UP000218785">
    <property type="component" value="Chromosome"/>
</dbReference>
<feature type="domain" description="Protein kinase" evidence="2">
    <location>
        <begin position="34"/>
        <end position="302"/>
    </location>
</feature>
<dbReference type="CDD" id="cd14014">
    <property type="entry name" value="STKc_PknB_like"/>
    <property type="match status" value="1"/>
</dbReference>
<dbReference type="EMBL" id="AP018248">
    <property type="protein sequence ID" value="BAZ01974.1"/>
    <property type="molecule type" value="Genomic_DNA"/>
</dbReference>
<proteinExistence type="predicted"/>
<dbReference type="PROSITE" id="PS00108">
    <property type="entry name" value="PROTEIN_KINASE_ST"/>
    <property type="match status" value="1"/>
</dbReference>
<dbReference type="InterPro" id="IPR006626">
    <property type="entry name" value="PbH1"/>
</dbReference>
<dbReference type="SMART" id="SM00710">
    <property type="entry name" value="PbH1"/>
    <property type="match status" value="6"/>
</dbReference>
<keyword evidence="3" id="KW-0418">Kinase</keyword>
<dbReference type="InterPro" id="IPR000719">
    <property type="entry name" value="Prot_kinase_dom"/>
</dbReference>
<reference evidence="3 4" key="1">
    <citation type="submission" date="2017-06" db="EMBL/GenBank/DDBJ databases">
        <title>Genome sequencing of cyanobaciteial culture collection at National Institute for Environmental Studies (NIES).</title>
        <authorList>
            <person name="Hirose Y."/>
            <person name="Shimura Y."/>
            <person name="Fujisawa T."/>
            <person name="Nakamura Y."/>
            <person name="Kawachi M."/>
        </authorList>
    </citation>
    <scope>NUCLEOTIDE SEQUENCE [LARGE SCALE GENOMIC DNA]</scope>
    <source>
        <strain evidence="3 4">NIES-37</strain>
    </source>
</reference>
<name>A0A1Z4N8C8_9CYAN</name>
<dbReference type="GO" id="GO:0004674">
    <property type="term" value="F:protein serine/threonine kinase activity"/>
    <property type="evidence" value="ECO:0007669"/>
    <property type="project" value="UniProtKB-KW"/>
</dbReference>
<dbReference type="GO" id="GO:0005524">
    <property type="term" value="F:ATP binding"/>
    <property type="evidence" value="ECO:0007669"/>
    <property type="project" value="InterPro"/>
</dbReference>
<keyword evidence="1" id="KW-0677">Repeat</keyword>
<dbReference type="InterPro" id="IPR011050">
    <property type="entry name" value="Pectin_lyase_fold/virulence"/>
</dbReference>
<dbReference type="AlphaFoldDB" id="A0A1Z4N8C8"/>
<evidence type="ECO:0000313" key="3">
    <source>
        <dbReference type="EMBL" id="BAZ01974.1"/>
    </source>
</evidence>
<dbReference type="KEGG" id="ttq:NIES37_59810"/>
<dbReference type="Pfam" id="PF00069">
    <property type="entry name" value="Pkinase"/>
    <property type="match status" value="1"/>
</dbReference>
<dbReference type="SMART" id="SM00220">
    <property type="entry name" value="S_TKc"/>
    <property type="match status" value="1"/>
</dbReference>
<dbReference type="NCBIfam" id="NF045510">
    <property type="entry name" value="4Cys_prefix_kin"/>
    <property type="match status" value="1"/>
</dbReference>
<dbReference type="RefSeq" id="WP_096581869.1">
    <property type="nucleotide sequence ID" value="NZ_CAWNJS010000001.1"/>
</dbReference>
<protein>
    <submittedName>
        <fullName evidence="3">Serine/threonine protein kinase</fullName>
    </submittedName>
</protein>
<sequence>MSFCINPQCTNPQNSNDELFCISCGSELLLQGRYRVVRQLGGGGFAVTFEAIEVRTNTPKVIKVLTNNHQKAIELFQQEAEVLSKLNHPGIPKVERDAYFVYFPRNSQNPSHCFFMEKIVGMDLQKYMENRGMRPIDQHLALQWLRELVTILDRVHKQNFFHRDIKPPNIMLRASSGELALIDFGTARELTQTYYFAQAQGQVTGIISAGYTPLEQMNGQAVLQSDFFALGRTFVYLLTGKQPTDPAIYNSYTNEMGWRSYAPHISPLLADLIDQMMAHLPGHRPANTQEILQRLDQIDQSLQPPPPPLPPQPKWPRRRVVQMLGFGSIGLAIPVGLYTFLTRNKTTLTVSSNGFGDYKTISDAIKNAQPGTQILVNPGFYQESLIIDKPLKIIGDGPLSNIVIESANSNCIVMQTDKAEVRGLTLRGVAGKKNNNFFAVDIPQGQLILAECDITSDSLSCVSVIGATANPIIQQCKIHDSVQAGIFFQKNSRGTVQECDIFGNGLSGIAVKDNSSAMIQRCKFHDGKQGGVLVYEDGQATVEDCEILGHDLSGMEIRTNGNAVIQRCKINQNKGRGVYVHDGGLGTVENCDLSGNNLGAFYIDSTSKVQRSGNIE</sequence>
<dbReference type="PANTHER" id="PTHR22990:SF15">
    <property type="entry name" value="F-BOX ONLY PROTEIN 10"/>
    <property type="match status" value="1"/>
</dbReference>
<evidence type="ECO:0000259" key="2">
    <source>
        <dbReference type="PROSITE" id="PS50011"/>
    </source>
</evidence>
<dbReference type="InterPro" id="IPR008271">
    <property type="entry name" value="Ser/Thr_kinase_AS"/>
</dbReference>
<dbReference type="SUPFAM" id="SSF56112">
    <property type="entry name" value="Protein kinase-like (PK-like)"/>
    <property type="match status" value="1"/>
</dbReference>
<evidence type="ECO:0000313" key="4">
    <source>
        <dbReference type="Proteomes" id="UP000218785"/>
    </source>
</evidence>
<dbReference type="SUPFAM" id="SSF51126">
    <property type="entry name" value="Pectin lyase-like"/>
    <property type="match status" value="1"/>
</dbReference>
<dbReference type="GO" id="GO:0006511">
    <property type="term" value="P:ubiquitin-dependent protein catabolic process"/>
    <property type="evidence" value="ECO:0007669"/>
    <property type="project" value="TreeGrafter"/>
</dbReference>
<dbReference type="Gene3D" id="1.10.510.10">
    <property type="entry name" value="Transferase(Phosphotransferase) domain 1"/>
    <property type="match status" value="1"/>
</dbReference>
<keyword evidence="3" id="KW-0808">Transferase</keyword>
<dbReference type="PROSITE" id="PS50011">
    <property type="entry name" value="PROTEIN_KINASE_DOM"/>
    <property type="match status" value="1"/>
</dbReference>
<dbReference type="PANTHER" id="PTHR22990">
    <property type="entry name" value="F-BOX ONLY PROTEIN"/>
    <property type="match status" value="1"/>
</dbReference>
<gene>
    <name evidence="3" type="ORF">NIES37_59810</name>
</gene>
<dbReference type="InterPro" id="IPR039448">
    <property type="entry name" value="Beta_helix"/>
</dbReference>
<dbReference type="InterPro" id="IPR011009">
    <property type="entry name" value="Kinase-like_dom_sf"/>
</dbReference>
<dbReference type="InterPro" id="IPR051550">
    <property type="entry name" value="SCF-Subunits/Alg-Epimerases"/>
</dbReference>
<organism evidence="3 4">
    <name type="scientific">Tolypothrix tenuis PCC 7101</name>
    <dbReference type="NCBI Taxonomy" id="231146"/>
    <lineage>
        <taxon>Bacteria</taxon>
        <taxon>Bacillati</taxon>
        <taxon>Cyanobacteriota</taxon>
        <taxon>Cyanophyceae</taxon>
        <taxon>Nostocales</taxon>
        <taxon>Tolypothrichaceae</taxon>
        <taxon>Tolypothrix</taxon>
    </lineage>
</organism>
<keyword evidence="4" id="KW-1185">Reference proteome</keyword>
<accession>A0A1Z4N8C8</accession>
<dbReference type="InterPro" id="IPR012334">
    <property type="entry name" value="Pectin_lyas_fold"/>
</dbReference>